<sequence length="728" mass="82049">MAAWALAHPPWPSLSRVRLRWDMLAAVKPRPWISTKQFLSTPSPSTETPMMREMKAYPYPSDAPDSSLFEDTTHDYHEAALDTHSAAELYPVAEDAGEPGSMLKQLIKAGRLADANRVREELVNLGVEIPLHPVYHFAARQAMRDPNLSQKERVVTVLSWWSLFPPRSSGIKDLGRSIHSMLAEILRNDIAPDIPLLISWSLLAASKGFADRVRNYVIPAVARYAPAQSCKTFVERFCASFQEYETALVKSGALTQFWADCVLFNESKLCYSLAVQELLLAGKVDAAWDVLCTARSLSLPIPTAIAKEVMSKKKEGNAVEDAVPRTKVSWLNGVAKRESLDPIPLPSSVSQKDLHALLREKLREPGAPVRVARALKKAFKAGSPPIPANRLAELIGGYLALRRITLIRRLRTIAYKHEHLVSLWALAEMSRLGSSHSSIYAIMKEFESHFHVVGVPRRLFDALWQERRTKAPAEVAQWRPPLRWKLTPTFYHTHFVWSTVLDRARTSSQVQHLYVQFLEDVAASREFPLSSIPYMVSRGILQPTVDPEDYIRPIPPPILFHGRHFAPFIRAFTRLGLLPLATRVLIDMYALGIRPDDQELFHEFIHALPSSTPDMPLDNVVANLEKLLDRVDMRRFRDDPPSPSDGQSSRTSSPADPLKTEMRAFIYVAALRRLLLDGQGTSQNALEIARRFERTVPYRTKSNAIIDQVFRDLIAAITTVRETAHTDT</sequence>
<keyword evidence="3" id="KW-1185">Reference proteome</keyword>
<dbReference type="OrthoDB" id="185373at2759"/>
<organism evidence="2 3">
    <name type="scientific">Trametes coccinea (strain BRFM310)</name>
    <name type="common">Pycnoporus coccineus</name>
    <dbReference type="NCBI Taxonomy" id="1353009"/>
    <lineage>
        <taxon>Eukaryota</taxon>
        <taxon>Fungi</taxon>
        <taxon>Dikarya</taxon>
        <taxon>Basidiomycota</taxon>
        <taxon>Agaricomycotina</taxon>
        <taxon>Agaricomycetes</taxon>
        <taxon>Polyporales</taxon>
        <taxon>Polyporaceae</taxon>
        <taxon>Trametes</taxon>
    </lineage>
</organism>
<evidence type="ECO:0000313" key="3">
    <source>
        <dbReference type="Proteomes" id="UP000193067"/>
    </source>
</evidence>
<protein>
    <submittedName>
        <fullName evidence="2">Uncharacterized protein</fullName>
    </submittedName>
</protein>
<evidence type="ECO:0000313" key="2">
    <source>
        <dbReference type="EMBL" id="OSD01428.1"/>
    </source>
</evidence>
<evidence type="ECO:0000256" key="1">
    <source>
        <dbReference type="SAM" id="MobiDB-lite"/>
    </source>
</evidence>
<gene>
    <name evidence="2" type="ORF">PYCCODRAFT_1445691</name>
</gene>
<dbReference type="AlphaFoldDB" id="A0A1Y2IJV8"/>
<accession>A0A1Y2IJV8</accession>
<feature type="region of interest" description="Disordered" evidence="1">
    <location>
        <begin position="635"/>
        <end position="656"/>
    </location>
</feature>
<dbReference type="Proteomes" id="UP000193067">
    <property type="component" value="Unassembled WGS sequence"/>
</dbReference>
<dbReference type="EMBL" id="KZ084111">
    <property type="protein sequence ID" value="OSD01428.1"/>
    <property type="molecule type" value="Genomic_DNA"/>
</dbReference>
<name>A0A1Y2IJV8_TRAC3</name>
<reference evidence="2 3" key="1">
    <citation type="journal article" date="2015" name="Biotechnol. Biofuels">
        <title>Enhanced degradation of softwood versus hardwood by the white-rot fungus Pycnoporus coccineus.</title>
        <authorList>
            <person name="Couturier M."/>
            <person name="Navarro D."/>
            <person name="Chevret D."/>
            <person name="Henrissat B."/>
            <person name="Piumi F."/>
            <person name="Ruiz-Duenas F.J."/>
            <person name="Martinez A.T."/>
            <person name="Grigoriev I.V."/>
            <person name="Riley R."/>
            <person name="Lipzen A."/>
            <person name="Berrin J.G."/>
            <person name="Master E.R."/>
            <person name="Rosso M.N."/>
        </authorList>
    </citation>
    <scope>NUCLEOTIDE SEQUENCE [LARGE SCALE GENOMIC DNA]</scope>
    <source>
        <strain evidence="2 3">BRFM310</strain>
    </source>
</reference>
<dbReference type="STRING" id="1353009.A0A1Y2IJV8"/>
<proteinExistence type="predicted"/>